<dbReference type="RefSeq" id="WP_244685264.1">
    <property type="nucleotide sequence ID" value="NZ_CP095043.1"/>
</dbReference>
<dbReference type="EMBL" id="CP095043">
    <property type="protein sequence ID" value="UOQ59977.1"/>
    <property type="molecule type" value="Genomic_DNA"/>
</dbReference>
<evidence type="ECO:0000256" key="1">
    <source>
        <dbReference type="SAM" id="MobiDB-lite"/>
    </source>
</evidence>
<reference evidence="2 3" key="1">
    <citation type="submission" date="2022-04" db="EMBL/GenBank/DDBJ databases">
        <title>Leucobacter sp. isolated from rhizosphere of onion.</title>
        <authorList>
            <person name="Won M."/>
            <person name="Lee C.-M."/>
            <person name="Woen H.-Y."/>
            <person name="Kwon S.-W."/>
        </authorList>
    </citation>
    <scope>NUCLEOTIDE SEQUENCE [LARGE SCALE GENOMIC DNA]</scope>
    <source>
        <strain evidence="2 3">H25R-14</strain>
    </source>
</reference>
<dbReference type="Proteomes" id="UP000831775">
    <property type="component" value="Chromosome"/>
</dbReference>
<accession>A0ABY4FUN1</accession>
<keyword evidence="3" id="KW-1185">Reference proteome</keyword>
<proteinExistence type="predicted"/>
<feature type="compositionally biased region" description="Gly residues" evidence="1">
    <location>
        <begin position="1"/>
        <end position="13"/>
    </location>
</feature>
<gene>
    <name evidence="2" type="ORF">MUN76_13145</name>
</gene>
<protein>
    <recommendedName>
        <fullName evidence="4">Glutaminase</fullName>
    </recommendedName>
</protein>
<evidence type="ECO:0000313" key="2">
    <source>
        <dbReference type="EMBL" id="UOQ59977.1"/>
    </source>
</evidence>
<feature type="region of interest" description="Disordered" evidence="1">
    <location>
        <begin position="1"/>
        <end position="24"/>
    </location>
</feature>
<organism evidence="2 3">
    <name type="scientific">Leucobacter rhizosphaerae</name>
    <dbReference type="NCBI Taxonomy" id="2932245"/>
    <lineage>
        <taxon>Bacteria</taxon>
        <taxon>Bacillati</taxon>
        <taxon>Actinomycetota</taxon>
        <taxon>Actinomycetes</taxon>
        <taxon>Micrococcales</taxon>
        <taxon>Microbacteriaceae</taxon>
        <taxon>Leucobacter</taxon>
    </lineage>
</organism>
<name>A0ABY4FUN1_9MICO</name>
<evidence type="ECO:0000313" key="3">
    <source>
        <dbReference type="Proteomes" id="UP000831775"/>
    </source>
</evidence>
<evidence type="ECO:0008006" key="4">
    <source>
        <dbReference type="Google" id="ProtNLM"/>
    </source>
</evidence>
<sequence>MTTGQGSGSGTGGEPHALGAEDGPRAACRAAVARLRGADVPTEALAEYVAPRKAFLRTRPATMRPIGEVWRLGSLLLDTEGNLYAAGHATRSAERGRPGYQSVSREERREIAAAALRGGYPIGTAVNYDAVPIPIPTPLVAEAGPYDADGPVGISEGALRVRWRPGASLDGAPTLESFLADRVGLLVDPPLGAS</sequence>